<dbReference type="EMBL" id="FOES01000012">
    <property type="protein sequence ID" value="SEQ36987.1"/>
    <property type="molecule type" value="Genomic_DNA"/>
</dbReference>
<evidence type="ECO:0000313" key="3">
    <source>
        <dbReference type="Proteomes" id="UP000199427"/>
    </source>
</evidence>
<sequence length="101" mass="11560">MKWYKLIAPAAIGITVGSIIGKKVKQQWLFPEIALKKVKKQFEEKGPITGSWILMKLEEIEIRQETYKVYRGGITQEINGQNIQTNFYIDASNGEILKTES</sequence>
<dbReference type="STRING" id="571933.SAMN05216362_11220"/>
<dbReference type="OrthoDB" id="2989832at2"/>
<dbReference type="AlphaFoldDB" id="A0A1H9FGC6"/>
<dbReference type="Proteomes" id="UP000199427">
    <property type="component" value="Unassembled WGS sequence"/>
</dbReference>
<evidence type="ECO:0000313" key="2">
    <source>
        <dbReference type="EMBL" id="SEQ36987.1"/>
    </source>
</evidence>
<proteinExistence type="predicted"/>
<evidence type="ECO:0000259" key="1">
    <source>
        <dbReference type="Pfam" id="PF03413"/>
    </source>
</evidence>
<accession>A0A1H9FGC6</accession>
<dbReference type="InterPro" id="IPR025711">
    <property type="entry name" value="PepSY"/>
</dbReference>
<dbReference type="RefSeq" id="WP_091773387.1">
    <property type="nucleotide sequence ID" value="NZ_CAESCL010000040.1"/>
</dbReference>
<protein>
    <submittedName>
        <fullName evidence="2">Predicted small secreted protein</fullName>
    </submittedName>
</protein>
<reference evidence="2 3" key="1">
    <citation type="submission" date="2016-10" db="EMBL/GenBank/DDBJ databases">
        <authorList>
            <person name="de Groot N.N."/>
        </authorList>
    </citation>
    <scope>NUCLEOTIDE SEQUENCE [LARGE SCALE GENOMIC DNA]</scope>
    <source>
        <strain evidence="2 3">DSM 21633</strain>
    </source>
</reference>
<dbReference type="Pfam" id="PF03413">
    <property type="entry name" value="PepSY"/>
    <property type="match status" value="1"/>
</dbReference>
<keyword evidence="3" id="KW-1185">Reference proteome</keyword>
<gene>
    <name evidence="2" type="ORF">SAMN05216362_11220</name>
</gene>
<organism evidence="2 3">
    <name type="scientific">Piscibacillus halophilus</name>
    <dbReference type="NCBI Taxonomy" id="571933"/>
    <lineage>
        <taxon>Bacteria</taxon>
        <taxon>Bacillati</taxon>
        <taxon>Bacillota</taxon>
        <taxon>Bacilli</taxon>
        <taxon>Bacillales</taxon>
        <taxon>Bacillaceae</taxon>
        <taxon>Piscibacillus</taxon>
    </lineage>
</organism>
<name>A0A1H9FGC6_9BACI</name>
<feature type="domain" description="PepSY" evidence="1">
    <location>
        <begin position="34"/>
        <end position="100"/>
    </location>
</feature>